<keyword evidence="2" id="KW-1185">Reference proteome</keyword>
<gene>
    <name evidence="1" type="ORF">CDAR_401251</name>
</gene>
<comment type="caution">
    <text evidence="1">The sequence shown here is derived from an EMBL/GenBank/DDBJ whole genome shotgun (WGS) entry which is preliminary data.</text>
</comment>
<proteinExistence type="predicted"/>
<dbReference type="Proteomes" id="UP001054837">
    <property type="component" value="Unassembled WGS sequence"/>
</dbReference>
<accession>A0AAV4RSC2</accession>
<reference evidence="1 2" key="1">
    <citation type="submission" date="2021-06" db="EMBL/GenBank/DDBJ databases">
        <title>Caerostris darwini draft genome.</title>
        <authorList>
            <person name="Kono N."/>
            <person name="Arakawa K."/>
        </authorList>
    </citation>
    <scope>NUCLEOTIDE SEQUENCE [LARGE SCALE GENOMIC DNA]</scope>
</reference>
<evidence type="ECO:0000313" key="1">
    <source>
        <dbReference type="EMBL" id="GIY24615.1"/>
    </source>
</evidence>
<organism evidence="1 2">
    <name type="scientific">Caerostris darwini</name>
    <dbReference type="NCBI Taxonomy" id="1538125"/>
    <lineage>
        <taxon>Eukaryota</taxon>
        <taxon>Metazoa</taxon>
        <taxon>Ecdysozoa</taxon>
        <taxon>Arthropoda</taxon>
        <taxon>Chelicerata</taxon>
        <taxon>Arachnida</taxon>
        <taxon>Araneae</taxon>
        <taxon>Araneomorphae</taxon>
        <taxon>Entelegynae</taxon>
        <taxon>Araneoidea</taxon>
        <taxon>Araneidae</taxon>
        <taxon>Caerostris</taxon>
    </lineage>
</organism>
<sequence length="96" mass="11155">MSSIHVLEINLLICQQFHIVIEIDWSNAYLHTQPISGFARSSCAILIGCNLTPCVAESVFLQLYTQYQFTETMFSYILFQSNHWPYLMPYLSLMIL</sequence>
<dbReference type="EMBL" id="BPLQ01006720">
    <property type="protein sequence ID" value="GIY24615.1"/>
    <property type="molecule type" value="Genomic_DNA"/>
</dbReference>
<dbReference type="AlphaFoldDB" id="A0AAV4RSC2"/>
<evidence type="ECO:0000313" key="2">
    <source>
        <dbReference type="Proteomes" id="UP001054837"/>
    </source>
</evidence>
<protein>
    <submittedName>
        <fullName evidence="1">Uncharacterized protein</fullName>
    </submittedName>
</protein>
<name>A0AAV4RSC2_9ARAC</name>